<name>A0A0M2F636_9GAMM</name>
<protein>
    <submittedName>
        <fullName evidence="1">CAP-Gly protein</fullName>
    </submittedName>
</protein>
<comment type="caution">
    <text evidence="1">The sequence shown here is derived from an EMBL/GenBank/DDBJ whole genome shotgun (WGS) entry which is preliminary data.</text>
</comment>
<dbReference type="GeneID" id="57241923"/>
<accession>A0A0M2F636</accession>
<evidence type="ECO:0000313" key="2">
    <source>
        <dbReference type="Proteomes" id="UP000029435"/>
    </source>
</evidence>
<dbReference type="RefSeq" id="WP_010280224.1">
    <property type="nucleotide sequence ID" value="NZ_CP024780.1"/>
</dbReference>
<organism evidence="1 2">
    <name type="scientific">Pectobacterium brasiliense</name>
    <dbReference type="NCBI Taxonomy" id="180957"/>
    <lineage>
        <taxon>Bacteria</taxon>
        <taxon>Pseudomonadati</taxon>
        <taxon>Pseudomonadota</taxon>
        <taxon>Gammaproteobacteria</taxon>
        <taxon>Enterobacterales</taxon>
        <taxon>Pectobacteriaceae</taxon>
        <taxon>Pectobacterium</taxon>
    </lineage>
</organism>
<sequence>MNATAELYESKKISWGSIIAGVVTVLAVSLLLSTLGTSFGLAIVDPLSDEPVSGVGTTVLLWSSLSIIISLAAGGFIAGRLAAIDGIIHGFMVWATTLLVAVILGGMLIGGTLKATGNALGSVASATGSALSGAGSAVGGGLQGLANLGSQAFGNIELDSSLQPEEITQEVANALRKSDIDSLHPDYMKQQLEAAKKDISTAVKAIAVNGEDSEKVIQDLLAKLKKRGEALTQDVDRDSLTKTLADNTSLSQDEVNKTVDNLIAAKNKTAELVNTRLQDVEANIEQAKQQYEALKQKAREQAAEAAAAGAKAALWSFFALLIGAIVSLFSGLWGVKTSARYRHTAQV</sequence>
<proteinExistence type="predicted"/>
<reference evidence="1 2" key="1">
    <citation type="submission" date="2014-08" db="EMBL/GenBank/DDBJ databases">
        <title>Genome sequences of NCPPB Pectobacterium isolates.</title>
        <authorList>
            <person name="Glover R.H."/>
            <person name="Sapp M."/>
            <person name="Elphinstone J."/>
        </authorList>
    </citation>
    <scope>NUCLEOTIDE SEQUENCE [LARGE SCALE GENOMIC DNA]</scope>
    <source>
        <strain evidence="1 2">LMG 21372</strain>
    </source>
</reference>
<dbReference type="AlphaFoldDB" id="A0A0M2F636"/>
<dbReference type="Proteomes" id="UP000029435">
    <property type="component" value="Unassembled WGS sequence"/>
</dbReference>
<evidence type="ECO:0000313" key="1">
    <source>
        <dbReference type="EMBL" id="KGA36488.1"/>
    </source>
</evidence>
<gene>
    <name evidence="1" type="ORF">KU74_08510</name>
</gene>
<dbReference type="OrthoDB" id="2154696at2"/>
<dbReference type="EMBL" id="JQOD01000001">
    <property type="protein sequence ID" value="KGA36488.1"/>
    <property type="molecule type" value="Genomic_DNA"/>
</dbReference>